<keyword evidence="2" id="KW-1185">Reference proteome</keyword>
<name>A0A5B1M5H7_9ACTN</name>
<reference evidence="1 2" key="2">
    <citation type="submission" date="2019-09" db="EMBL/GenBank/DDBJ databases">
        <authorList>
            <person name="Jin C."/>
        </authorList>
    </citation>
    <scope>NUCLEOTIDE SEQUENCE [LARGE SCALE GENOMIC DNA]</scope>
    <source>
        <strain evidence="1 2">BN140041</strain>
    </source>
</reference>
<dbReference type="AlphaFoldDB" id="A0A5B1M5H7"/>
<comment type="caution">
    <text evidence="1">The sequence shown here is derived from an EMBL/GenBank/DDBJ whole genome shotgun (WGS) entry which is preliminary data.</text>
</comment>
<dbReference type="EMBL" id="VUJW01000003">
    <property type="protein sequence ID" value="KAA1427994.1"/>
    <property type="molecule type" value="Genomic_DNA"/>
</dbReference>
<gene>
    <name evidence="1" type="ORF">F0U47_11395</name>
</gene>
<protein>
    <submittedName>
        <fullName evidence="1">Uncharacterized protein</fullName>
    </submittedName>
</protein>
<accession>A0A5B1M5H7</accession>
<organism evidence="1 2">
    <name type="scientific">Nocardioides antri</name>
    <dbReference type="NCBI Taxonomy" id="2607659"/>
    <lineage>
        <taxon>Bacteria</taxon>
        <taxon>Bacillati</taxon>
        <taxon>Actinomycetota</taxon>
        <taxon>Actinomycetes</taxon>
        <taxon>Propionibacteriales</taxon>
        <taxon>Nocardioidaceae</taxon>
        <taxon>Nocardioides</taxon>
    </lineage>
</organism>
<evidence type="ECO:0000313" key="2">
    <source>
        <dbReference type="Proteomes" id="UP000324351"/>
    </source>
</evidence>
<proteinExistence type="predicted"/>
<evidence type="ECO:0000313" key="1">
    <source>
        <dbReference type="EMBL" id="KAA1427994.1"/>
    </source>
</evidence>
<sequence>MGYARSLGPQFEMLSVFDTESPGRRQRFAPPTLIDDPLVVILDMDSPPAENDPVRRAVEALVTSELFEVWRYSDHGAPPEARRVTPNSHRPEKSVAQGWLEIIETGPEDAGARPVVTHVVAGTLRNEHQQMHNLWAHSEVWTPGALYSNNAEVHAALVRTGLSGFSDLLISARRGVPGAGRRAQATNDGLIANWPAGAAILGRLARQAGERIPIGPHQTASERLFHTQAADDLLPNLQRAIAATLQRGVSPDHLLAFRGRVTQTLLARDDLALALSTDRDHRSELRQIDAIDRVLIFSLAAFDELAHLTNAAFQLQLPAREAKWQRPDKLLAELRKQGPGADRIADLYASRGRPAAVLEILGYLRNMVHGPGLTSATVLIDPEFGQVADLSAPAPRFSSSKADALKQTAYRGWGIHFVEDRIFVNSEALADKVAFETYRLLDRTLEALAIAGFDPIGPPQRFEDMVDARVEHLRPVDAGTMSPGGITAQLGLLYARRA</sequence>
<reference evidence="1 2" key="1">
    <citation type="submission" date="2019-09" db="EMBL/GenBank/DDBJ databases">
        <title>Nocardioides panacisoli sp. nov., isolated from the soil of a ginseng field.</title>
        <authorList>
            <person name="Cho C."/>
        </authorList>
    </citation>
    <scope>NUCLEOTIDE SEQUENCE [LARGE SCALE GENOMIC DNA]</scope>
    <source>
        <strain evidence="1 2">BN140041</strain>
    </source>
</reference>
<dbReference type="Proteomes" id="UP000324351">
    <property type="component" value="Unassembled WGS sequence"/>
</dbReference>